<evidence type="ECO:0000259" key="5">
    <source>
        <dbReference type="Pfam" id="PF05351"/>
    </source>
</evidence>
<dbReference type="InterPro" id="IPR051519">
    <property type="entry name" value="PDE6D_unc-119_myristoyl-bd"/>
</dbReference>
<accession>A0A836I248</accession>
<reference evidence="6 7" key="1">
    <citation type="submission" date="2021-02" db="EMBL/GenBank/DDBJ databases">
        <title>Porcisia hertigi Genome sequencing and assembly.</title>
        <authorList>
            <person name="Almutairi H."/>
            <person name="Gatherer D."/>
        </authorList>
    </citation>
    <scope>NUCLEOTIDE SEQUENCE [LARGE SCALE GENOMIC DNA]</scope>
    <source>
        <strain evidence="6 7">C119</strain>
    </source>
</reference>
<dbReference type="Proteomes" id="UP000674318">
    <property type="component" value="Unassembled WGS sequence"/>
</dbReference>
<keyword evidence="3" id="KW-0653">Protein transport</keyword>
<dbReference type="OrthoDB" id="10248777at2759"/>
<evidence type="ECO:0000256" key="3">
    <source>
        <dbReference type="ARBA" id="ARBA00022927"/>
    </source>
</evidence>
<dbReference type="PANTHER" id="PTHR12951:SF1">
    <property type="entry name" value="PROTEIN UNC-119 HOMOLOG"/>
    <property type="match status" value="1"/>
</dbReference>
<dbReference type="SUPFAM" id="SSF81296">
    <property type="entry name" value="E set domains"/>
    <property type="match status" value="1"/>
</dbReference>
<dbReference type="RefSeq" id="XP_067756172.1">
    <property type="nucleotide sequence ID" value="XM_067899382.1"/>
</dbReference>
<keyword evidence="4" id="KW-0446">Lipid-binding</keyword>
<dbReference type="InterPro" id="IPR014756">
    <property type="entry name" value="Ig_E-set"/>
</dbReference>
<dbReference type="GeneID" id="94289459"/>
<dbReference type="GO" id="GO:0005929">
    <property type="term" value="C:cilium"/>
    <property type="evidence" value="ECO:0007669"/>
    <property type="project" value="TreeGrafter"/>
</dbReference>
<keyword evidence="2" id="KW-0813">Transport</keyword>
<evidence type="ECO:0000313" key="7">
    <source>
        <dbReference type="Proteomes" id="UP000674318"/>
    </source>
</evidence>
<dbReference type="KEGG" id="phet:94289459"/>
<dbReference type="Pfam" id="PF05351">
    <property type="entry name" value="GMP_PDE_delta"/>
    <property type="match status" value="1"/>
</dbReference>
<dbReference type="GO" id="GO:0042953">
    <property type="term" value="P:lipoprotein transport"/>
    <property type="evidence" value="ECO:0007669"/>
    <property type="project" value="TreeGrafter"/>
</dbReference>
<comment type="caution">
    <text evidence="6">The sequence shown here is derived from an EMBL/GenBank/DDBJ whole genome shotgun (WGS) entry which is preliminary data.</text>
</comment>
<feature type="domain" description="GMP phosphodiesterase delta subunit" evidence="5">
    <location>
        <begin position="27"/>
        <end position="192"/>
    </location>
</feature>
<sequence>MSLSSVTPEQVLTFTAPTERFLCPLTANTYGVEFYQFTIRDIEQNKVLFQIGEAPSGSLDGNVNNTLARVAQMSEEEAAATRTIRYHFAPSFLRKTAVGAKLVFGVNGDQPVPKLRMIERHYFRNTLIKSFDFEFGFCIPRSTNTWEAIYDMPRLSPEWEASIIASPFETASDSFYFVGNQLIMHNKAYYSYDGEEP</sequence>
<dbReference type="InterPro" id="IPR008015">
    <property type="entry name" value="PDED_dom"/>
</dbReference>
<protein>
    <recommendedName>
        <fullName evidence="5">GMP phosphodiesterase delta subunit domain-containing protein</fullName>
    </recommendedName>
</protein>
<evidence type="ECO:0000313" key="6">
    <source>
        <dbReference type="EMBL" id="KAG5501549.1"/>
    </source>
</evidence>
<organism evidence="6 7">
    <name type="scientific">Porcisia hertigi</name>
    <dbReference type="NCBI Taxonomy" id="2761500"/>
    <lineage>
        <taxon>Eukaryota</taxon>
        <taxon>Discoba</taxon>
        <taxon>Euglenozoa</taxon>
        <taxon>Kinetoplastea</taxon>
        <taxon>Metakinetoplastina</taxon>
        <taxon>Trypanosomatida</taxon>
        <taxon>Trypanosomatidae</taxon>
        <taxon>Leishmaniinae</taxon>
        <taxon>Porcisia</taxon>
    </lineage>
</organism>
<dbReference type="AlphaFoldDB" id="A0A836I248"/>
<dbReference type="GO" id="GO:0008289">
    <property type="term" value="F:lipid binding"/>
    <property type="evidence" value="ECO:0007669"/>
    <property type="project" value="UniProtKB-KW"/>
</dbReference>
<dbReference type="Gene3D" id="2.70.50.40">
    <property type="entry name" value="GMP phosphodiesterase, delta subunit"/>
    <property type="match status" value="1"/>
</dbReference>
<evidence type="ECO:0000256" key="2">
    <source>
        <dbReference type="ARBA" id="ARBA00022448"/>
    </source>
</evidence>
<name>A0A836I248_9TRYP</name>
<dbReference type="GO" id="GO:0060271">
    <property type="term" value="P:cilium assembly"/>
    <property type="evidence" value="ECO:0007669"/>
    <property type="project" value="TreeGrafter"/>
</dbReference>
<dbReference type="InterPro" id="IPR037036">
    <property type="entry name" value="PDED_dom_sf"/>
</dbReference>
<dbReference type="PANTHER" id="PTHR12951">
    <property type="entry name" value="RETINAL PROTEIN 4"/>
    <property type="match status" value="1"/>
</dbReference>
<evidence type="ECO:0000256" key="4">
    <source>
        <dbReference type="ARBA" id="ARBA00023121"/>
    </source>
</evidence>
<gene>
    <name evidence="6" type="ORF">JKF63_03379</name>
</gene>
<proteinExistence type="inferred from homology"/>
<comment type="similarity">
    <text evidence="1">Belongs to the PDE6D/unc-119 family.</text>
</comment>
<keyword evidence="7" id="KW-1185">Reference proteome</keyword>
<dbReference type="FunFam" id="2.70.50.40:FF:000003">
    <property type="entry name" value="UNC119 homologue, putative"/>
    <property type="match status" value="1"/>
</dbReference>
<evidence type="ECO:0000256" key="1">
    <source>
        <dbReference type="ARBA" id="ARBA00008102"/>
    </source>
</evidence>
<dbReference type="EMBL" id="JAFJZO010000027">
    <property type="protein sequence ID" value="KAG5501549.1"/>
    <property type="molecule type" value="Genomic_DNA"/>
</dbReference>